<name>A0A2S7XU88_9GAMM</name>
<proteinExistence type="predicted"/>
<dbReference type="AlphaFoldDB" id="A0A2S7XU88"/>
<evidence type="ECO:0000313" key="1">
    <source>
        <dbReference type="EMBL" id="PQJ97058.1"/>
    </source>
</evidence>
<dbReference type="RefSeq" id="WP_105072800.1">
    <property type="nucleotide sequence ID" value="NZ_PPGH01000018.1"/>
</dbReference>
<organism evidence="1 2">
    <name type="scientific">Chromatium okenii</name>
    <dbReference type="NCBI Taxonomy" id="61644"/>
    <lineage>
        <taxon>Bacteria</taxon>
        <taxon>Pseudomonadati</taxon>
        <taxon>Pseudomonadota</taxon>
        <taxon>Gammaproteobacteria</taxon>
        <taxon>Chromatiales</taxon>
        <taxon>Chromatiaceae</taxon>
        <taxon>Chromatium</taxon>
    </lineage>
</organism>
<keyword evidence="2" id="KW-1185">Reference proteome</keyword>
<dbReference type="OrthoDB" id="5801285at2"/>
<accession>A0A2S7XU88</accession>
<gene>
    <name evidence="1" type="ORF">CXB77_03475</name>
</gene>
<comment type="caution">
    <text evidence="1">The sequence shown here is derived from an EMBL/GenBank/DDBJ whole genome shotgun (WGS) entry which is preliminary data.</text>
</comment>
<evidence type="ECO:0000313" key="2">
    <source>
        <dbReference type="Proteomes" id="UP000239936"/>
    </source>
</evidence>
<protein>
    <submittedName>
        <fullName evidence="1">Uncharacterized protein</fullName>
    </submittedName>
</protein>
<reference evidence="1 2" key="1">
    <citation type="submission" date="2018-01" db="EMBL/GenBank/DDBJ databases">
        <title>The complete genome sequence of Chromatium okenii LaCa, a purple sulfur bacterium with a turbulent life.</title>
        <authorList>
            <person name="Luedin S.M."/>
            <person name="Liechti N."/>
            <person name="Storelli N."/>
            <person name="Danza F."/>
            <person name="Wittwer M."/>
            <person name="Pothier J.F."/>
            <person name="Tonolla M.A."/>
        </authorList>
    </citation>
    <scope>NUCLEOTIDE SEQUENCE [LARGE SCALE GENOMIC DNA]</scope>
    <source>
        <strain evidence="1 2">LaCa</strain>
    </source>
</reference>
<dbReference type="EMBL" id="PPGH01000018">
    <property type="protein sequence ID" value="PQJ97058.1"/>
    <property type="molecule type" value="Genomic_DNA"/>
</dbReference>
<dbReference type="Proteomes" id="UP000239936">
    <property type="component" value="Unassembled WGS sequence"/>
</dbReference>
<sequence length="264" mass="30896">MEQLLSPYFSRTAWKCLQIINTLPNESDDYINDFIFDKVYITANSYSQIYHTGALVSFYRNYLIDKQRALKNVFDPIYFSDQDGNETDQAQQYQDQKSFDDFIANHDEKDQELLLNLLELEVKTGRIAPDLVQAFHKNLAIDLDQITIAAQDFLQAKKQWKKLNKHLWWIHLYLTKHFCATGDDYSSLFELSKCYPMPSYYSRIVNFGLHVPKHNDAAMRSFHSSYCGEWLTSLGITIDAEHRFEIRIALKILCLVALHQQAMV</sequence>